<evidence type="ECO:0000256" key="6">
    <source>
        <dbReference type="ARBA" id="ARBA00035120"/>
    </source>
</evidence>
<accession>A0A382L4X6</accession>
<feature type="transmembrane region" description="Helical" evidence="8">
    <location>
        <begin position="81"/>
        <end position="98"/>
    </location>
</feature>
<dbReference type="InterPro" id="IPR003691">
    <property type="entry name" value="FluC"/>
</dbReference>
<evidence type="ECO:0000256" key="7">
    <source>
        <dbReference type="ARBA" id="ARBA00035585"/>
    </source>
</evidence>
<evidence type="ECO:0000256" key="8">
    <source>
        <dbReference type="SAM" id="Phobius"/>
    </source>
</evidence>
<dbReference type="AlphaFoldDB" id="A0A382L4X6"/>
<evidence type="ECO:0008006" key="10">
    <source>
        <dbReference type="Google" id="ProtNLM"/>
    </source>
</evidence>
<feature type="non-terminal residue" evidence="9">
    <location>
        <position position="1"/>
    </location>
</feature>
<evidence type="ECO:0000313" key="9">
    <source>
        <dbReference type="EMBL" id="SVC29941.1"/>
    </source>
</evidence>
<keyword evidence="4 8" id="KW-1133">Transmembrane helix</keyword>
<protein>
    <recommendedName>
        <fullName evidence="10">Fluoride ion transporter CrcB</fullName>
    </recommendedName>
</protein>
<evidence type="ECO:0000256" key="4">
    <source>
        <dbReference type="ARBA" id="ARBA00022989"/>
    </source>
</evidence>
<gene>
    <name evidence="9" type="ORF">METZ01_LOCUS282795</name>
</gene>
<evidence type="ECO:0000256" key="5">
    <source>
        <dbReference type="ARBA" id="ARBA00023136"/>
    </source>
</evidence>
<sequence length="108" mass="10925">VGGAAGAFARWALLTAATPPQFPWPTLLVNLVGCGLLGILMGRRARPSTLLLVGTGLCGGLTTFSTFAVEVADLLRHDDSALGLAYLAASVVGGLAAFRGGRSVGMAR</sequence>
<comment type="subcellular location">
    <subcellularLocation>
        <location evidence="1">Cell membrane</location>
        <topology evidence="1">Multi-pass membrane protein</topology>
    </subcellularLocation>
</comment>
<dbReference type="GO" id="GO:0005886">
    <property type="term" value="C:plasma membrane"/>
    <property type="evidence" value="ECO:0007669"/>
    <property type="project" value="UniProtKB-SubCell"/>
</dbReference>
<comment type="catalytic activity">
    <reaction evidence="7">
        <text>fluoride(in) = fluoride(out)</text>
        <dbReference type="Rhea" id="RHEA:76159"/>
        <dbReference type="ChEBI" id="CHEBI:17051"/>
    </reaction>
    <physiologicalReaction direction="left-to-right" evidence="7">
        <dbReference type="Rhea" id="RHEA:76160"/>
    </physiologicalReaction>
</comment>
<organism evidence="9">
    <name type="scientific">marine metagenome</name>
    <dbReference type="NCBI Taxonomy" id="408172"/>
    <lineage>
        <taxon>unclassified sequences</taxon>
        <taxon>metagenomes</taxon>
        <taxon>ecological metagenomes</taxon>
    </lineage>
</organism>
<keyword evidence="2" id="KW-1003">Cell membrane</keyword>
<feature type="transmembrane region" description="Helical" evidence="8">
    <location>
        <begin position="22"/>
        <end position="42"/>
    </location>
</feature>
<evidence type="ECO:0000256" key="2">
    <source>
        <dbReference type="ARBA" id="ARBA00022475"/>
    </source>
</evidence>
<dbReference type="PANTHER" id="PTHR28259:SF1">
    <property type="entry name" value="FLUORIDE EXPORT PROTEIN 1-RELATED"/>
    <property type="match status" value="1"/>
</dbReference>
<keyword evidence="5 8" id="KW-0472">Membrane</keyword>
<feature type="transmembrane region" description="Helical" evidence="8">
    <location>
        <begin position="49"/>
        <end position="69"/>
    </location>
</feature>
<evidence type="ECO:0000256" key="1">
    <source>
        <dbReference type="ARBA" id="ARBA00004651"/>
    </source>
</evidence>
<proteinExistence type="inferred from homology"/>
<name>A0A382L4X6_9ZZZZ</name>
<keyword evidence="3 8" id="KW-0812">Transmembrane</keyword>
<comment type="similarity">
    <text evidence="6">Belongs to the fluoride channel Fluc/FEX (TC 1.A.43) family.</text>
</comment>
<dbReference type="GO" id="GO:1903425">
    <property type="term" value="F:fluoride transmembrane transporter activity"/>
    <property type="evidence" value="ECO:0007669"/>
    <property type="project" value="TreeGrafter"/>
</dbReference>
<dbReference type="Pfam" id="PF02537">
    <property type="entry name" value="CRCB"/>
    <property type="match status" value="1"/>
</dbReference>
<reference evidence="9" key="1">
    <citation type="submission" date="2018-05" db="EMBL/GenBank/DDBJ databases">
        <authorList>
            <person name="Lanie J.A."/>
            <person name="Ng W.-L."/>
            <person name="Kazmierczak K.M."/>
            <person name="Andrzejewski T.M."/>
            <person name="Davidsen T.M."/>
            <person name="Wayne K.J."/>
            <person name="Tettelin H."/>
            <person name="Glass J.I."/>
            <person name="Rusch D."/>
            <person name="Podicherti R."/>
            <person name="Tsui H.-C.T."/>
            <person name="Winkler M.E."/>
        </authorList>
    </citation>
    <scope>NUCLEOTIDE SEQUENCE</scope>
</reference>
<dbReference type="PANTHER" id="PTHR28259">
    <property type="entry name" value="FLUORIDE EXPORT PROTEIN 1-RELATED"/>
    <property type="match status" value="1"/>
</dbReference>
<dbReference type="HAMAP" id="MF_00454">
    <property type="entry name" value="FluC"/>
    <property type="match status" value="1"/>
</dbReference>
<dbReference type="EMBL" id="UINC01083840">
    <property type="protein sequence ID" value="SVC29941.1"/>
    <property type="molecule type" value="Genomic_DNA"/>
</dbReference>
<evidence type="ECO:0000256" key="3">
    <source>
        <dbReference type="ARBA" id="ARBA00022692"/>
    </source>
</evidence>